<accession>A0AAJ1Q358</accession>
<sequence length="156" mass="18639">MLADFRNVKKVYYNGSYLDSVYYGNELIWETYKAMEDVFKRSEVDLTELDEQVWDGDFYAVHDEYGSCLMFSRPIQMFLKGLDYLVYISINDWVIVLRPENVKRIGLSYNFEKNLPSSYLERIFGLPFPFGTTYIKDDLKNHKISLWFRKEKLDNS</sequence>
<reference evidence="1" key="1">
    <citation type="submission" date="2023-05" db="EMBL/GenBank/DDBJ databases">
        <title>Cataloging the Phylogenetic Diversity of Human Bladder Bacteria.</title>
        <authorList>
            <person name="Du J."/>
        </authorList>
    </citation>
    <scope>NUCLEOTIDE SEQUENCE</scope>
    <source>
        <strain evidence="1">UMB1231</strain>
    </source>
</reference>
<dbReference type="AlphaFoldDB" id="A0AAJ1Q358"/>
<protein>
    <submittedName>
        <fullName evidence="1">Uncharacterized protein</fullName>
    </submittedName>
</protein>
<dbReference type="EMBL" id="JASOOE010000004">
    <property type="protein sequence ID" value="MDK7186848.1"/>
    <property type="molecule type" value="Genomic_DNA"/>
</dbReference>
<evidence type="ECO:0000313" key="2">
    <source>
        <dbReference type="Proteomes" id="UP001229251"/>
    </source>
</evidence>
<gene>
    <name evidence="1" type="ORF">QP433_02530</name>
</gene>
<proteinExistence type="predicted"/>
<dbReference type="Proteomes" id="UP001229251">
    <property type="component" value="Unassembled WGS sequence"/>
</dbReference>
<comment type="caution">
    <text evidence="1">The sequence shown here is derived from an EMBL/GenBank/DDBJ whole genome shotgun (WGS) entry which is preliminary data.</text>
</comment>
<evidence type="ECO:0000313" key="1">
    <source>
        <dbReference type="EMBL" id="MDK7186848.1"/>
    </source>
</evidence>
<organism evidence="1 2">
    <name type="scientific">Facklamia hominis</name>
    <dbReference type="NCBI Taxonomy" id="178214"/>
    <lineage>
        <taxon>Bacteria</taxon>
        <taxon>Bacillati</taxon>
        <taxon>Bacillota</taxon>
        <taxon>Bacilli</taxon>
        <taxon>Lactobacillales</taxon>
        <taxon>Aerococcaceae</taxon>
        <taxon>Facklamia</taxon>
    </lineage>
</organism>
<dbReference type="RefSeq" id="WP_285065436.1">
    <property type="nucleotide sequence ID" value="NZ_JASOOE010000004.1"/>
</dbReference>
<name>A0AAJ1Q358_9LACT</name>